<dbReference type="InterPro" id="IPR019775">
    <property type="entry name" value="WD40_repeat_CS"/>
</dbReference>
<dbReference type="InterPro" id="IPR003406">
    <property type="entry name" value="Glyco_trans_14"/>
</dbReference>
<evidence type="ECO:0000256" key="4">
    <source>
        <dbReference type="ARBA" id="ARBA00022676"/>
    </source>
</evidence>
<dbReference type="FunFam" id="2.130.10.10:FF:003656">
    <property type="entry name" value="Transducin family protein / WD-40 repeat family protein"/>
    <property type="match status" value="1"/>
</dbReference>
<keyword evidence="13" id="KW-1185">Reference proteome</keyword>
<dbReference type="PROSITE" id="PS51394">
    <property type="entry name" value="PFU"/>
    <property type="match status" value="1"/>
</dbReference>
<dbReference type="FunFam" id="1.25.10.10:FF:000250">
    <property type="entry name" value="Phospholipase A-2-activating protein isoform A"/>
    <property type="match status" value="1"/>
</dbReference>
<dbReference type="InterPro" id="IPR015155">
    <property type="entry name" value="PFU"/>
</dbReference>
<name>A0A835S455_VANPL</name>
<dbReference type="InterPro" id="IPR038122">
    <property type="entry name" value="PFU_sf"/>
</dbReference>
<keyword evidence="7" id="KW-0472">Membrane</keyword>
<evidence type="ECO:0000256" key="8">
    <source>
        <dbReference type="ARBA" id="ARBA00023180"/>
    </source>
</evidence>
<organism evidence="12 13">
    <name type="scientific">Vanilla planifolia</name>
    <name type="common">Vanilla</name>
    <dbReference type="NCBI Taxonomy" id="51239"/>
    <lineage>
        <taxon>Eukaryota</taxon>
        <taxon>Viridiplantae</taxon>
        <taxon>Streptophyta</taxon>
        <taxon>Embryophyta</taxon>
        <taxon>Tracheophyta</taxon>
        <taxon>Spermatophyta</taxon>
        <taxon>Magnoliopsida</taxon>
        <taxon>Liliopsida</taxon>
        <taxon>Asparagales</taxon>
        <taxon>Orchidaceae</taxon>
        <taxon>Vanilloideae</taxon>
        <taxon>Vanilleae</taxon>
        <taxon>Vanilla</taxon>
    </lineage>
</organism>
<evidence type="ECO:0000256" key="6">
    <source>
        <dbReference type="ARBA" id="ARBA00022737"/>
    </source>
</evidence>
<dbReference type="Proteomes" id="UP000636800">
    <property type="component" value="Chromosome 1"/>
</dbReference>
<dbReference type="EMBL" id="JADCNL010000001">
    <property type="protein sequence ID" value="KAG0497157.1"/>
    <property type="molecule type" value="Genomic_DNA"/>
</dbReference>
<dbReference type="Gene3D" id="3.10.20.870">
    <property type="entry name" value="PFU (PLAA family ubiquitin binding), C-terminal domain"/>
    <property type="match status" value="1"/>
</dbReference>
<dbReference type="PROSITE" id="PS50082">
    <property type="entry name" value="WD_REPEATS_2"/>
    <property type="match status" value="2"/>
</dbReference>
<feature type="repeat" description="WD" evidence="9">
    <location>
        <begin position="503"/>
        <end position="534"/>
    </location>
</feature>
<dbReference type="InterPro" id="IPR015943">
    <property type="entry name" value="WD40/YVTN_repeat-like_dom_sf"/>
</dbReference>
<comment type="subcellular location">
    <subcellularLocation>
        <location evidence="1">Cytoplasm</location>
    </subcellularLocation>
    <subcellularLocation>
        <location evidence="2">Membrane</location>
        <topology evidence="2">Single-pass type II membrane protein</topology>
    </subcellularLocation>
</comment>
<dbReference type="Pfam" id="PF09070">
    <property type="entry name" value="PFU"/>
    <property type="match status" value="1"/>
</dbReference>
<dbReference type="Pfam" id="PF00400">
    <property type="entry name" value="WD40"/>
    <property type="match status" value="4"/>
</dbReference>
<dbReference type="PANTHER" id="PTHR31042">
    <property type="entry name" value="CORE-2/I-BRANCHING BETA-1,6-N-ACETYLGLUCOSAMINYLTRANSFERASE FAMILY PROTEIN-RELATED"/>
    <property type="match status" value="1"/>
</dbReference>
<dbReference type="InterPro" id="IPR036322">
    <property type="entry name" value="WD40_repeat_dom_sf"/>
</dbReference>
<evidence type="ECO:0000256" key="2">
    <source>
        <dbReference type="ARBA" id="ARBA00004606"/>
    </source>
</evidence>
<keyword evidence="4" id="KW-0328">Glycosyltransferase</keyword>
<dbReference type="AlphaFoldDB" id="A0A835S455"/>
<keyword evidence="8" id="KW-0325">Glycoprotein</keyword>
<dbReference type="GO" id="GO:0005737">
    <property type="term" value="C:cytoplasm"/>
    <property type="evidence" value="ECO:0007669"/>
    <property type="project" value="UniProtKB-SubCell"/>
</dbReference>
<dbReference type="InterPro" id="IPR013535">
    <property type="entry name" value="PUL_dom"/>
</dbReference>
<gene>
    <name evidence="12" type="ORF">HPP92_001848</name>
</gene>
<protein>
    <submittedName>
        <fullName evidence="12">Uncharacterized protein</fullName>
    </submittedName>
</protein>
<reference evidence="12 13" key="1">
    <citation type="journal article" date="2020" name="Nat. Food">
        <title>A phased Vanilla planifolia genome enables genetic improvement of flavour and production.</title>
        <authorList>
            <person name="Hasing T."/>
            <person name="Tang H."/>
            <person name="Brym M."/>
            <person name="Khazi F."/>
            <person name="Huang T."/>
            <person name="Chambers A.H."/>
        </authorList>
    </citation>
    <scope>NUCLEOTIDE SEQUENCE [LARGE SCALE GENOMIC DNA]</scope>
    <source>
        <tissue evidence="12">Leaf</tissue>
    </source>
</reference>
<dbReference type="OrthoDB" id="1919525at2759"/>
<keyword evidence="5" id="KW-0808">Transferase</keyword>
<keyword evidence="6" id="KW-0677">Repeat</keyword>
<evidence type="ECO:0000313" key="12">
    <source>
        <dbReference type="EMBL" id="KAG0497157.1"/>
    </source>
</evidence>
<evidence type="ECO:0000259" key="10">
    <source>
        <dbReference type="PROSITE" id="PS51394"/>
    </source>
</evidence>
<dbReference type="SUPFAM" id="SSF50978">
    <property type="entry name" value="WD40 repeat-like"/>
    <property type="match status" value="1"/>
</dbReference>
<dbReference type="Gene3D" id="1.25.10.10">
    <property type="entry name" value="Leucine-rich Repeat Variant"/>
    <property type="match status" value="1"/>
</dbReference>
<dbReference type="PROSITE" id="PS51396">
    <property type="entry name" value="PUL"/>
    <property type="match status" value="1"/>
</dbReference>
<feature type="domain" description="PFU" evidence="10">
    <location>
        <begin position="574"/>
        <end position="670"/>
    </location>
</feature>
<dbReference type="InterPro" id="IPR001680">
    <property type="entry name" value="WD40_rpt"/>
</dbReference>
<dbReference type="Gene3D" id="2.130.10.10">
    <property type="entry name" value="YVTN repeat-like/Quinoprotein amine dehydrogenase"/>
    <property type="match status" value="1"/>
</dbReference>
<dbReference type="GO" id="GO:0016020">
    <property type="term" value="C:membrane"/>
    <property type="evidence" value="ECO:0007669"/>
    <property type="project" value="UniProtKB-SubCell"/>
</dbReference>
<dbReference type="Pfam" id="PF02485">
    <property type="entry name" value="Branch"/>
    <property type="match status" value="1"/>
</dbReference>
<evidence type="ECO:0000313" key="13">
    <source>
        <dbReference type="Proteomes" id="UP000636800"/>
    </source>
</evidence>
<feature type="repeat" description="WD" evidence="9">
    <location>
        <begin position="417"/>
        <end position="463"/>
    </location>
</feature>
<accession>A0A835S455</accession>
<evidence type="ECO:0000259" key="11">
    <source>
        <dbReference type="PROSITE" id="PS51396"/>
    </source>
</evidence>
<evidence type="ECO:0000256" key="7">
    <source>
        <dbReference type="ARBA" id="ARBA00023136"/>
    </source>
</evidence>
<dbReference type="PROSITE" id="PS00678">
    <property type="entry name" value="WD_REPEATS_1"/>
    <property type="match status" value="1"/>
</dbReference>
<evidence type="ECO:0000256" key="3">
    <source>
        <dbReference type="ARBA" id="ARBA00022574"/>
    </source>
</evidence>
<dbReference type="GO" id="GO:0016757">
    <property type="term" value="F:glycosyltransferase activity"/>
    <property type="evidence" value="ECO:0007669"/>
    <property type="project" value="UniProtKB-KW"/>
</dbReference>
<proteinExistence type="predicted"/>
<keyword evidence="3 9" id="KW-0853">WD repeat</keyword>
<dbReference type="InterPro" id="IPR044174">
    <property type="entry name" value="BC10-like"/>
</dbReference>
<dbReference type="InterPro" id="IPR011989">
    <property type="entry name" value="ARM-like"/>
</dbReference>
<dbReference type="SMART" id="SM00320">
    <property type="entry name" value="WD40"/>
    <property type="match status" value="4"/>
</dbReference>
<dbReference type="Pfam" id="PF08324">
    <property type="entry name" value="PUL"/>
    <property type="match status" value="1"/>
</dbReference>
<evidence type="ECO:0000256" key="9">
    <source>
        <dbReference type="PROSITE-ProRule" id="PRU00221"/>
    </source>
</evidence>
<dbReference type="FunFam" id="3.10.20.870:FF:000002">
    <property type="entry name" value="Transducin family protein / WD-40 repeat family protein"/>
    <property type="match status" value="1"/>
</dbReference>
<dbReference type="PANTHER" id="PTHR31042:SF8">
    <property type="entry name" value="CORE-2_I-BRANCHING BETA-1,6-N-ACETYLGLUCOSAMINYLTRANSFERASE FAMILY PROTEIN"/>
    <property type="match status" value="1"/>
</dbReference>
<evidence type="ECO:0000256" key="1">
    <source>
        <dbReference type="ARBA" id="ARBA00004496"/>
    </source>
</evidence>
<sequence length="972" mass="108388">MGGSEAMPWRWRVQISDEISAAAMLFFGFRYLDSQTMIFQPLNSGLLTCLPLEPSGLDRWISPISKLMHNMSDEELFWAASFAPQVKNYPFHRVPKVAFLFLTRGPLPLSPIWEKFFEGNKGLYSIFVHSLPGYQSNYSVESVFYKRQIPSKVTEWGKMSMCDAERRLLANALLDLSNEWFVLLSESCIPLYNFNVIYKYLKRSRHSFVDSFDHPGPQARGRYNPLMAPLIDVSQWRKGSQWFEVDRKLAIHILQDAKLVEGGAHPATFGRDDISEEFLRKKLLDGSRCLYNGQLSAVCVFFARKFAPGALEPLLQLAPTVLGFGSRLLFGLVYVMNAGSSYPTILVEQNKGFCAPSMAFAAGEYSLSCEMRGHEDDVRRICICDGFGIATSSRDKTVRYWTPNSEKKHRYVLSKTLAGHSSFVGPLAWIPPGERFPDGGIVSGGMDTHVLLWDLRTGDVVETMKGHGLQVTGLVVEGNGDIVSSSVDSSIRRWRKGLEIECWEAHKVAIQAVVRLPSGELVTGSSDSTMKLWKGKNCQQTFVGHTGLEALQAPGATDGQTKVVREGDNGVAYSWNAREYKWDKIGEVVDGPGDGKNGQILDGIHYDYVFDVDLGDGEPIRKLPYNRGDNPYGVADNWLLKENLPLSYRQQVVEFILQNSGQRDFSLNASFRDPYTGSNAYIPGEPSFSVGTIAKPTYKHIPKKGMLLFETAQFDGILKKITEFNSALLTEMEHNVSLTELEFSRLPAIVNVLKDTSHYHSSTFADFDFSVLLKMLKSWPISMIYPVMDIVRMLVLHPDGASGLLKYTQGNDVLLDMLKKTTMAPRNAGNLLTAIRAFTNLFKHSAFSHWLQVHCSEILDAFSSCRSSFNKNMHLSYSTLVLNYAVLLIELKDAEVQGQVLSAALEVAEDKNVDDDSKFRALVAVGSLMLDGLVKEIAVAFDVLSLAKEAKASKVAKIAEVGADIERLIVSN</sequence>
<evidence type="ECO:0000256" key="5">
    <source>
        <dbReference type="ARBA" id="ARBA00022679"/>
    </source>
</evidence>
<comment type="caution">
    <text evidence="12">The sequence shown here is derived from an EMBL/GenBank/DDBJ whole genome shotgun (WGS) entry which is preliminary data.</text>
</comment>
<feature type="domain" description="PUL" evidence="11">
    <location>
        <begin position="699"/>
        <end position="968"/>
    </location>
</feature>